<accession>A0A0D2AP62</accession>
<feature type="compositionally biased region" description="Low complexity" evidence="1">
    <location>
        <begin position="559"/>
        <end position="568"/>
    </location>
</feature>
<name>A0A0D2AP62_9EURO</name>
<feature type="region of interest" description="Disordered" evidence="1">
    <location>
        <begin position="1"/>
        <end position="74"/>
    </location>
</feature>
<dbReference type="OrthoDB" id="4160666at2759"/>
<feature type="region of interest" description="Disordered" evidence="1">
    <location>
        <begin position="463"/>
        <end position="495"/>
    </location>
</feature>
<dbReference type="AlphaFoldDB" id="A0A0D2AP62"/>
<feature type="compositionally biased region" description="Polar residues" evidence="1">
    <location>
        <begin position="569"/>
        <end position="578"/>
    </location>
</feature>
<evidence type="ECO:0000313" key="2">
    <source>
        <dbReference type="EMBL" id="KIW41751.1"/>
    </source>
</evidence>
<dbReference type="SUPFAM" id="SSF53300">
    <property type="entry name" value="vWA-like"/>
    <property type="match status" value="1"/>
</dbReference>
<feature type="compositionally biased region" description="Polar residues" evidence="1">
    <location>
        <begin position="36"/>
        <end position="49"/>
    </location>
</feature>
<dbReference type="InterPro" id="IPR036465">
    <property type="entry name" value="vWFA_dom_sf"/>
</dbReference>
<dbReference type="Proteomes" id="UP000053342">
    <property type="component" value="Unassembled WGS sequence"/>
</dbReference>
<gene>
    <name evidence="2" type="ORF">PV06_07275</name>
</gene>
<dbReference type="RefSeq" id="XP_016261967.1">
    <property type="nucleotide sequence ID" value="XM_016408487.1"/>
</dbReference>
<dbReference type="HOGENOM" id="CLU_012769_0_0_1"/>
<evidence type="ECO:0000313" key="3">
    <source>
        <dbReference type="Proteomes" id="UP000053342"/>
    </source>
</evidence>
<dbReference type="VEuPathDB" id="FungiDB:PV06_07275"/>
<evidence type="ECO:0000256" key="1">
    <source>
        <dbReference type="SAM" id="MobiDB-lite"/>
    </source>
</evidence>
<dbReference type="EMBL" id="KN847337">
    <property type="protein sequence ID" value="KIW41751.1"/>
    <property type="molecule type" value="Genomic_DNA"/>
</dbReference>
<protein>
    <submittedName>
        <fullName evidence="2">Uncharacterized protein</fullName>
    </submittedName>
</protein>
<dbReference type="GeneID" id="27359349"/>
<proteinExistence type="predicted"/>
<sequence length="974" mass="108548">MKNVSSTPTAQTKPLETSDDLSILRDLRKRRDQRPASETSSRANQSEYSPTARLQPPSKSMPSEPNSVGYPEEKSVQAIGQETERVLREHVVTGSGATPEAAPSTPYKQVQVAFAIDVSYSTEGGVLEQEKQATLKLGAHLEAPARDRAQILPWTSIALPPVGLSDIQSLRPMGGTNPTVLNTADPHQRILQQCSLWFLLTDGMIEQPTVREFAVGIGENGLHGKACVVILFGYRPYRPVQCNISVGQSVFALAPHCAFLFHDVSNGEVFVFQCKGCFRSLLPEENMEVILTPETTWDQLPRLSYDRLAELSIPKPRQIASNAVFLASGRVVNLEDMYGERLGQDVSDEILGNDDNLKSVLLAAQSRGKSREIEHWVSKQRMSKRATEYLDRPDIDGAASKLISRLLEATKADPRDPVLEKDLRKQLRDAHDRNLRWFMQSVRREQEKIRQRNTIVSDALERVKLNRKSPGSPIMMSPVSPRPGQSGPREQTSQAYADWGSHAHTKDIHVPPDPPRLSHRKLHLPIRKGTANGSGKLANFYPAQGSYSEHQGRAQDLTSRSSSSPSSPAYQSYNRTSPFFTNPDVSDLLYMKGYKLNSGPSSAPPFQGRCNLCEDDNSPLALLLKAKPDDYETEGGFPNPGSNCMIKYPFAMGNFPETDIISSFLCCEKCASFVSRIGTSPLDEAITGAIPLVPLSNEMNRDSVLKEVDATLVQRFDLQILDQIFLSILYTKLDKATRGSEVVSEMFIRALEWQCRNFLQHMTLPARISCCSTGLEEDEGVYEPLTTTLSSILSNIDMPWEEGPKRLLSYPNDGFVTLIKAALDLDIVGPSDSHVEKLIFQRLLFYLAEQHSALREKMGPESAKEELCSILAGNQGGLIPGRFSVELEGLEGTYLLESSAYDSFRRLKEMFGSVERKCGVAIRLFLQLMANVDWDGASDEDFFDMTRARYWSSMLFTAPWDLKEEDCHEILKKA</sequence>
<feature type="region of interest" description="Disordered" evidence="1">
    <location>
        <begin position="526"/>
        <end position="578"/>
    </location>
</feature>
<feature type="compositionally biased region" description="Polar residues" evidence="1">
    <location>
        <begin position="57"/>
        <end position="66"/>
    </location>
</feature>
<reference evidence="2 3" key="1">
    <citation type="submission" date="2015-01" db="EMBL/GenBank/DDBJ databases">
        <title>The Genome Sequence of Exophiala oligosperma CBS72588.</title>
        <authorList>
            <consortium name="The Broad Institute Genomics Platform"/>
            <person name="Cuomo C."/>
            <person name="de Hoog S."/>
            <person name="Gorbushina A."/>
            <person name="Stielow B."/>
            <person name="Teixiera M."/>
            <person name="Abouelleil A."/>
            <person name="Chapman S.B."/>
            <person name="Priest M."/>
            <person name="Young S.K."/>
            <person name="Wortman J."/>
            <person name="Nusbaum C."/>
            <person name="Birren B."/>
        </authorList>
    </citation>
    <scope>NUCLEOTIDE SEQUENCE [LARGE SCALE GENOMIC DNA]</scope>
    <source>
        <strain evidence="2 3">CBS 72588</strain>
    </source>
</reference>
<organism evidence="2 3">
    <name type="scientific">Exophiala oligosperma</name>
    <dbReference type="NCBI Taxonomy" id="215243"/>
    <lineage>
        <taxon>Eukaryota</taxon>
        <taxon>Fungi</taxon>
        <taxon>Dikarya</taxon>
        <taxon>Ascomycota</taxon>
        <taxon>Pezizomycotina</taxon>
        <taxon>Eurotiomycetes</taxon>
        <taxon>Chaetothyriomycetidae</taxon>
        <taxon>Chaetothyriales</taxon>
        <taxon>Herpotrichiellaceae</taxon>
        <taxon>Exophiala</taxon>
    </lineage>
</organism>
<feature type="compositionally biased region" description="Polar residues" evidence="1">
    <location>
        <begin position="1"/>
        <end position="15"/>
    </location>
</feature>
<keyword evidence="3" id="KW-1185">Reference proteome</keyword>